<dbReference type="RefSeq" id="WP_184349455.1">
    <property type="nucleotide sequence ID" value="NZ_JACHJH010000003.1"/>
</dbReference>
<protein>
    <submittedName>
        <fullName evidence="1">Uncharacterized protein</fullName>
    </submittedName>
</protein>
<accession>A0A7W7LNM9</accession>
<gene>
    <name evidence="1" type="ORF">FHS39_002611</name>
</gene>
<dbReference type="AlphaFoldDB" id="A0A7W7LNM9"/>
<evidence type="ECO:0000313" key="1">
    <source>
        <dbReference type="EMBL" id="MBB4893580.1"/>
    </source>
</evidence>
<proteinExistence type="predicted"/>
<evidence type="ECO:0000313" key="2">
    <source>
        <dbReference type="Proteomes" id="UP000556084"/>
    </source>
</evidence>
<dbReference type="Proteomes" id="UP000556084">
    <property type="component" value="Unassembled WGS sequence"/>
</dbReference>
<reference evidence="1 2" key="1">
    <citation type="submission" date="2020-08" db="EMBL/GenBank/DDBJ databases">
        <title>Genomic Encyclopedia of Type Strains, Phase III (KMG-III): the genomes of soil and plant-associated and newly described type strains.</title>
        <authorList>
            <person name="Whitman W."/>
        </authorList>
    </citation>
    <scope>NUCLEOTIDE SEQUENCE [LARGE SCALE GENOMIC DNA]</scope>
    <source>
        <strain evidence="1 2">CECT 3266</strain>
    </source>
</reference>
<comment type="caution">
    <text evidence="1">The sequence shown here is derived from an EMBL/GenBank/DDBJ whole genome shotgun (WGS) entry which is preliminary data.</text>
</comment>
<sequence>MPDALNIPNELIDLQRTSDAAHAALAGLADEEWDMQWRAWGEAARIVQAAITEHARAGGLNRFEVEAAVKRAARHSK</sequence>
<organism evidence="1 2">
    <name type="scientific">Streptomyces olivoverticillatus</name>
    <dbReference type="NCBI Taxonomy" id="66427"/>
    <lineage>
        <taxon>Bacteria</taxon>
        <taxon>Bacillati</taxon>
        <taxon>Actinomycetota</taxon>
        <taxon>Actinomycetes</taxon>
        <taxon>Kitasatosporales</taxon>
        <taxon>Streptomycetaceae</taxon>
        <taxon>Streptomyces</taxon>
    </lineage>
</organism>
<name>A0A7W7LNM9_9ACTN</name>
<keyword evidence="2" id="KW-1185">Reference proteome</keyword>
<dbReference type="EMBL" id="JACHJH010000003">
    <property type="protein sequence ID" value="MBB4893580.1"/>
    <property type="molecule type" value="Genomic_DNA"/>
</dbReference>